<dbReference type="PROSITE" id="PS00395">
    <property type="entry name" value="ALANINE_RACEMASE"/>
    <property type="match status" value="1"/>
</dbReference>
<gene>
    <name evidence="6" type="primary">alr</name>
    <name evidence="6" type="ORF">D3230_07565</name>
</gene>
<comment type="similarity">
    <text evidence="4">Belongs to the alanine racemase family.</text>
</comment>
<dbReference type="PANTHER" id="PTHR30511">
    <property type="entry name" value="ALANINE RACEMASE"/>
    <property type="match status" value="1"/>
</dbReference>
<dbReference type="Gene3D" id="3.20.20.10">
    <property type="entry name" value="Alanine racemase"/>
    <property type="match status" value="1"/>
</dbReference>
<comment type="pathway">
    <text evidence="4">Amino-acid biosynthesis; D-alanine biosynthesis; D-alanine from L-alanine: step 1/1.</text>
</comment>
<keyword evidence="2 4" id="KW-0663">Pyridoxal phosphate</keyword>
<dbReference type="Gene3D" id="2.40.37.10">
    <property type="entry name" value="Lyase, Ornithine Decarboxylase, Chain A, domain 1"/>
    <property type="match status" value="1"/>
</dbReference>
<comment type="caution">
    <text evidence="4">Lacks conserved residue(s) required for the propagation of feature annotation.</text>
</comment>
<protein>
    <recommendedName>
        <fullName evidence="4">Alanine racemase</fullName>
        <ecNumber evidence="4">5.1.1.1</ecNumber>
    </recommendedName>
</protein>
<dbReference type="InterPro" id="IPR009006">
    <property type="entry name" value="Ala_racemase/Decarboxylase_C"/>
</dbReference>
<accession>A0ABS1SF27</accession>
<feature type="domain" description="Alanine racemase C-terminal" evidence="5">
    <location>
        <begin position="237"/>
        <end position="352"/>
    </location>
</feature>
<dbReference type="InterPro" id="IPR001608">
    <property type="entry name" value="Ala_racemase_N"/>
</dbReference>
<sequence length="353" mass="36658">MRVAEISLSALHHNIATLRAHGGRVIVVAKANAYGHGAHLVAPAVISAGAEMVAVADLDEALALRATGFTAPLLCWLHDTAFDAASAIRHRVELGLSSAEQLRRLAAAAATAGMPASAQLKLDTGLSRNGASPEQWEELARLAGAAQRAGLVRITGAFSHLANTSPGADLAQATRFERGLATLARAGVRPPLRHLAASAAALRSPRLRYDAVRVGLAAYGLDPEPGHHTPPPGLRPAMTLTAELVDVRQDAGRRIGVVPLGYADGLPRRLAGGHLSFRLRGARVPLIGPVGMDSCAVALTGPAAAAEPGERVVLFGDPAAGHPAVEEWSARLGTINYEVIARIGPRVHRCLAP</sequence>
<keyword evidence="7" id="KW-1185">Reference proteome</keyword>
<comment type="catalytic activity">
    <reaction evidence="4">
        <text>L-alanine = D-alanine</text>
        <dbReference type="Rhea" id="RHEA:20249"/>
        <dbReference type="ChEBI" id="CHEBI:57416"/>
        <dbReference type="ChEBI" id="CHEBI:57972"/>
        <dbReference type="EC" id="5.1.1.1"/>
    </reaction>
</comment>
<comment type="caution">
    <text evidence="6">The sequence shown here is derived from an EMBL/GenBank/DDBJ whole genome shotgun (WGS) entry which is preliminary data.</text>
</comment>
<dbReference type="CDD" id="cd00430">
    <property type="entry name" value="PLPDE_III_AR"/>
    <property type="match status" value="1"/>
</dbReference>
<dbReference type="HAMAP" id="MF_01201">
    <property type="entry name" value="Ala_racemase"/>
    <property type="match status" value="1"/>
</dbReference>
<evidence type="ECO:0000256" key="2">
    <source>
        <dbReference type="ARBA" id="ARBA00022898"/>
    </source>
</evidence>
<organism evidence="6 7">
    <name type="scientific">Leucobacter chromiireducens subsp. solipictus</name>
    <dbReference type="NCBI Taxonomy" id="398235"/>
    <lineage>
        <taxon>Bacteria</taxon>
        <taxon>Bacillati</taxon>
        <taxon>Actinomycetota</taxon>
        <taxon>Actinomycetes</taxon>
        <taxon>Micrococcales</taxon>
        <taxon>Microbacteriaceae</taxon>
        <taxon>Leucobacter</taxon>
    </lineage>
</organism>
<evidence type="ECO:0000313" key="6">
    <source>
        <dbReference type="EMBL" id="MBL3679155.1"/>
    </source>
</evidence>
<dbReference type="SUPFAM" id="SSF50621">
    <property type="entry name" value="Alanine racemase C-terminal domain-like"/>
    <property type="match status" value="1"/>
</dbReference>
<evidence type="ECO:0000256" key="1">
    <source>
        <dbReference type="ARBA" id="ARBA00001933"/>
    </source>
</evidence>
<dbReference type="InterPro" id="IPR020622">
    <property type="entry name" value="Ala_racemase_pyridoxalP-BS"/>
</dbReference>
<dbReference type="SUPFAM" id="SSF51419">
    <property type="entry name" value="PLP-binding barrel"/>
    <property type="match status" value="1"/>
</dbReference>
<dbReference type="NCBIfam" id="TIGR00492">
    <property type="entry name" value="alr"/>
    <property type="match status" value="1"/>
</dbReference>
<feature type="modified residue" description="N6-(pyridoxal phosphate)lysine" evidence="4">
    <location>
        <position position="30"/>
    </location>
</feature>
<reference evidence="6 7" key="1">
    <citation type="submission" date="2018-09" db="EMBL/GenBank/DDBJ databases">
        <title>Comparative genomics of Leucobacter spp.</title>
        <authorList>
            <person name="Reis A.C."/>
            <person name="Kolvenbach B.A."/>
            <person name="Corvini P.F.X."/>
            <person name="Nunes O.C."/>
        </authorList>
    </citation>
    <scope>NUCLEOTIDE SEQUENCE [LARGE SCALE GENOMIC DNA]</scope>
    <source>
        <strain evidence="6 7">TAN 31504</strain>
    </source>
</reference>
<dbReference type="Pfam" id="PF00842">
    <property type="entry name" value="Ala_racemase_C"/>
    <property type="match status" value="1"/>
</dbReference>
<dbReference type="GO" id="GO:0008784">
    <property type="term" value="F:alanine racemase activity"/>
    <property type="evidence" value="ECO:0007669"/>
    <property type="project" value="UniProtKB-EC"/>
</dbReference>
<comment type="cofactor">
    <cofactor evidence="1 4">
        <name>pyridoxal 5'-phosphate</name>
        <dbReference type="ChEBI" id="CHEBI:597326"/>
    </cofactor>
</comment>
<evidence type="ECO:0000259" key="5">
    <source>
        <dbReference type="SMART" id="SM01005"/>
    </source>
</evidence>
<dbReference type="Pfam" id="PF01168">
    <property type="entry name" value="Ala_racemase_N"/>
    <property type="match status" value="1"/>
</dbReference>
<comment type="function">
    <text evidence="4">Catalyzes the interconversion of L-alanine and D-alanine. May also act on other amino acids.</text>
</comment>
<evidence type="ECO:0000256" key="3">
    <source>
        <dbReference type="ARBA" id="ARBA00023235"/>
    </source>
</evidence>
<dbReference type="PRINTS" id="PR00992">
    <property type="entry name" value="ALARACEMASE"/>
</dbReference>
<dbReference type="InterPro" id="IPR029066">
    <property type="entry name" value="PLP-binding_barrel"/>
</dbReference>
<evidence type="ECO:0000256" key="4">
    <source>
        <dbReference type="HAMAP-Rule" id="MF_01201"/>
    </source>
</evidence>
<name>A0ABS1SF27_9MICO</name>
<dbReference type="EMBL" id="QYAC01000003">
    <property type="protein sequence ID" value="MBL3679155.1"/>
    <property type="molecule type" value="Genomic_DNA"/>
</dbReference>
<dbReference type="SMART" id="SM01005">
    <property type="entry name" value="Ala_racemase_C"/>
    <property type="match status" value="1"/>
</dbReference>
<dbReference type="EC" id="5.1.1.1" evidence="4"/>
<dbReference type="PANTHER" id="PTHR30511:SF0">
    <property type="entry name" value="ALANINE RACEMASE, CATABOLIC-RELATED"/>
    <property type="match status" value="1"/>
</dbReference>
<dbReference type="Proteomes" id="UP001645859">
    <property type="component" value="Unassembled WGS sequence"/>
</dbReference>
<evidence type="ECO:0000313" key="7">
    <source>
        <dbReference type="Proteomes" id="UP001645859"/>
    </source>
</evidence>
<feature type="binding site" evidence="4">
    <location>
        <position position="292"/>
    </location>
    <ligand>
        <name>substrate</name>
    </ligand>
</feature>
<dbReference type="InterPro" id="IPR000821">
    <property type="entry name" value="Ala_racemase"/>
</dbReference>
<dbReference type="InterPro" id="IPR011079">
    <property type="entry name" value="Ala_racemase_C"/>
</dbReference>
<feature type="binding site" evidence="4">
    <location>
        <position position="128"/>
    </location>
    <ligand>
        <name>substrate</name>
    </ligand>
</feature>
<keyword evidence="3 4" id="KW-0413">Isomerase</keyword>
<feature type="active site" description="Proton acceptor; specific for D-alanine" evidence="4">
    <location>
        <position position="30"/>
    </location>
</feature>
<proteinExistence type="inferred from homology"/>